<dbReference type="RefSeq" id="WP_018367042.1">
    <property type="nucleotide sequence ID" value="NZ_CP104407.1"/>
</dbReference>
<dbReference type="Proteomes" id="UP001238096">
    <property type="component" value="Chromosome"/>
</dbReference>
<sequence length="69" mass="7781">MNENDIKEALSSVGFTEQSVVNSQKEKFSEKLTKVNEMTHKFDELQSSIQSSINKMVETNQTLAKEISA</sequence>
<protein>
    <submittedName>
        <fullName evidence="1">Uncharacterized protein</fullName>
    </submittedName>
</protein>
<name>A0ABY9LFM4_9STRE</name>
<keyword evidence="2" id="KW-1185">Reference proteome</keyword>
<organism evidence="1 2">
    <name type="scientific">Streptococcus didelphis</name>
    <dbReference type="NCBI Taxonomy" id="102886"/>
    <lineage>
        <taxon>Bacteria</taxon>
        <taxon>Bacillati</taxon>
        <taxon>Bacillota</taxon>
        <taxon>Bacilli</taxon>
        <taxon>Lactobacillales</taxon>
        <taxon>Streptococcaceae</taxon>
        <taxon>Streptococcus</taxon>
    </lineage>
</organism>
<evidence type="ECO:0000313" key="2">
    <source>
        <dbReference type="Proteomes" id="UP001238096"/>
    </source>
</evidence>
<dbReference type="EMBL" id="CP110509">
    <property type="protein sequence ID" value="WMB27568.1"/>
    <property type="molecule type" value="Genomic_DNA"/>
</dbReference>
<accession>A0ABY9LFM4</accession>
<evidence type="ECO:0000313" key="1">
    <source>
        <dbReference type="EMBL" id="WMB27568.1"/>
    </source>
</evidence>
<reference evidence="2" key="1">
    <citation type="submission" date="2022-10" db="EMBL/GenBank/DDBJ databases">
        <title>Streptococcus didelphis as causative of fatal infections in opossums (Didelphis albiventris).</title>
        <authorList>
            <person name="Breyer G.M."/>
            <person name="Da Silva M.E.R.J."/>
            <person name="Siqueira F.M."/>
        </authorList>
    </citation>
    <scope>NUCLEOTIDE SEQUENCE [LARGE SCALE GENOMIC DNA]</scope>
    <source>
        <strain evidence="2">LBVP101/21</strain>
    </source>
</reference>
<gene>
    <name evidence="1" type="ORF">N1496_05000</name>
</gene>
<proteinExistence type="predicted"/>